<dbReference type="GO" id="GO:0005524">
    <property type="term" value="F:ATP binding"/>
    <property type="evidence" value="ECO:0007669"/>
    <property type="project" value="UniProtKB-KW"/>
</dbReference>
<keyword evidence="3" id="KW-0597">Phosphoprotein</keyword>
<dbReference type="CDD" id="cd00082">
    <property type="entry name" value="HisKA"/>
    <property type="match status" value="1"/>
</dbReference>
<dbReference type="AlphaFoldDB" id="A0A9Q4B1T0"/>
<dbReference type="EC" id="2.7.13.3" evidence="2"/>
<evidence type="ECO:0000256" key="4">
    <source>
        <dbReference type="ARBA" id="ARBA00022679"/>
    </source>
</evidence>
<dbReference type="Pfam" id="PF02518">
    <property type="entry name" value="HATPase_c"/>
    <property type="match status" value="1"/>
</dbReference>
<keyword evidence="11" id="KW-1185">Reference proteome</keyword>
<feature type="domain" description="Histidine kinase" evidence="9">
    <location>
        <begin position="239"/>
        <end position="444"/>
    </location>
</feature>
<evidence type="ECO:0000256" key="3">
    <source>
        <dbReference type="ARBA" id="ARBA00022553"/>
    </source>
</evidence>
<evidence type="ECO:0000256" key="2">
    <source>
        <dbReference type="ARBA" id="ARBA00012438"/>
    </source>
</evidence>
<evidence type="ECO:0000259" key="9">
    <source>
        <dbReference type="PROSITE" id="PS50109"/>
    </source>
</evidence>
<keyword evidence="4" id="KW-0808">Transferase</keyword>
<reference evidence="10" key="1">
    <citation type="submission" date="2020-06" db="EMBL/GenBank/DDBJ databases">
        <title>Insight into the genomes of haloalkaliphilic bacilli from Kenyan soda lakes.</title>
        <authorList>
            <person name="Mwirichia R."/>
            <person name="Villamizar G.C."/>
            <person name="Poehlein A."/>
            <person name="Mugweru J."/>
            <person name="Kipnyargis A."/>
            <person name="Kiplimo D."/>
            <person name="Orwa P."/>
            <person name="Daniel R."/>
        </authorList>
    </citation>
    <scope>NUCLEOTIDE SEQUENCE</scope>
    <source>
        <strain evidence="10">B1096_S55</strain>
    </source>
</reference>
<keyword evidence="8" id="KW-0902">Two-component regulatory system</keyword>
<dbReference type="GO" id="GO:0000155">
    <property type="term" value="F:phosphorelay sensor kinase activity"/>
    <property type="evidence" value="ECO:0007669"/>
    <property type="project" value="InterPro"/>
</dbReference>
<dbReference type="InterPro" id="IPR005467">
    <property type="entry name" value="His_kinase_dom"/>
</dbReference>
<proteinExistence type="predicted"/>
<sequence length="455" mass="52453">MKKVNEVPQKELFLELIHLSSEFCIVLDGELQVIDVITKEPRLSRLLYHPYHHLTPYNEVQSFIQAIANGAVIGLKRFSLLIDGEDILFDCKGKKVDDKIYILGNRVKESDTLRFFDLNKFPIPAMMVNKQGRILKSNTHLKKLHKQMVINENNAANISVGKNAHPIYEKYCLVFSQLSLTNRDAYAEYRTNDVRLVIKGLTDGDHILIMVKDESFQERYEELLSYQQQMQAVSQIAAGVAHELRNPLSVIKGFIQLSKLSNNLDKYYDTIYSEMDRMNKIIEDFLSISRKKMDKRYLQPEELVESMLMIFHSECTLHDVEFVYDIQETEAYLYVNEQMIKQVLINIMRNAIEAYEGQEANRILHVSAAIKHDYYVISLKDYGPGIPPHLLEKINEPFFTTKNSGTGIGIPLGRQIIEEHNGLFEIESICDKGTTVTLKLPLYNEIPVRTSLAEK</sequence>
<dbReference type="SUPFAM" id="SSF47384">
    <property type="entry name" value="Homodimeric domain of signal transducing histidine kinase"/>
    <property type="match status" value="1"/>
</dbReference>
<keyword evidence="7" id="KW-0067">ATP-binding</keyword>
<dbReference type="InterPro" id="IPR050736">
    <property type="entry name" value="Sensor_HK_Regulatory"/>
</dbReference>
<dbReference type="Gene3D" id="3.30.565.10">
    <property type="entry name" value="Histidine kinase-like ATPase, C-terminal domain"/>
    <property type="match status" value="1"/>
</dbReference>
<evidence type="ECO:0000256" key="6">
    <source>
        <dbReference type="ARBA" id="ARBA00022777"/>
    </source>
</evidence>
<keyword evidence="6" id="KW-0418">Kinase</keyword>
<dbReference type="RefSeq" id="WP_257821276.1">
    <property type="nucleotide sequence ID" value="NZ_JABXYM010000001.1"/>
</dbReference>
<dbReference type="PANTHER" id="PTHR43711">
    <property type="entry name" value="TWO-COMPONENT HISTIDINE KINASE"/>
    <property type="match status" value="1"/>
</dbReference>
<protein>
    <recommendedName>
        <fullName evidence="2">histidine kinase</fullName>
        <ecNumber evidence="2">2.7.13.3</ecNumber>
    </recommendedName>
</protein>
<dbReference type="PROSITE" id="PS50109">
    <property type="entry name" value="HIS_KIN"/>
    <property type="match status" value="1"/>
</dbReference>
<dbReference type="InterPro" id="IPR003594">
    <property type="entry name" value="HATPase_dom"/>
</dbReference>
<evidence type="ECO:0000256" key="1">
    <source>
        <dbReference type="ARBA" id="ARBA00000085"/>
    </source>
</evidence>
<dbReference type="EMBL" id="JABXYM010000001">
    <property type="protein sequence ID" value="MCR6096757.1"/>
    <property type="molecule type" value="Genomic_DNA"/>
</dbReference>
<dbReference type="InterPro" id="IPR004358">
    <property type="entry name" value="Sig_transdc_His_kin-like_C"/>
</dbReference>
<dbReference type="SUPFAM" id="SSF55874">
    <property type="entry name" value="ATPase domain of HSP90 chaperone/DNA topoisomerase II/histidine kinase"/>
    <property type="match status" value="1"/>
</dbReference>
<accession>A0A9Q4B1T0</accession>
<evidence type="ECO:0000313" key="11">
    <source>
        <dbReference type="Proteomes" id="UP001057753"/>
    </source>
</evidence>
<evidence type="ECO:0000256" key="5">
    <source>
        <dbReference type="ARBA" id="ARBA00022741"/>
    </source>
</evidence>
<keyword evidence="5" id="KW-0547">Nucleotide-binding</keyword>
<dbReference type="SMART" id="SM00388">
    <property type="entry name" value="HisKA"/>
    <property type="match status" value="1"/>
</dbReference>
<dbReference type="InterPro" id="IPR003661">
    <property type="entry name" value="HisK_dim/P_dom"/>
</dbReference>
<dbReference type="Gene3D" id="1.10.287.130">
    <property type="match status" value="1"/>
</dbReference>
<dbReference type="SMART" id="SM00387">
    <property type="entry name" value="HATPase_c"/>
    <property type="match status" value="1"/>
</dbReference>
<dbReference type="PRINTS" id="PR00344">
    <property type="entry name" value="BCTRLSENSOR"/>
</dbReference>
<dbReference type="Proteomes" id="UP001057753">
    <property type="component" value="Unassembled WGS sequence"/>
</dbReference>
<dbReference type="InterPro" id="IPR036097">
    <property type="entry name" value="HisK_dim/P_sf"/>
</dbReference>
<evidence type="ECO:0000313" key="10">
    <source>
        <dbReference type="EMBL" id="MCR6096757.1"/>
    </source>
</evidence>
<organism evidence="10 11">
    <name type="scientific">Salipaludibacillus agaradhaerens</name>
    <name type="common">Bacillus agaradhaerens</name>
    <dbReference type="NCBI Taxonomy" id="76935"/>
    <lineage>
        <taxon>Bacteria</taxon>
        <taxon>Bacillati</taxon>
        <taxon>Bacillota</taxon>
        <taxon>Bacilli</taxon>
        <taxon>Bacillales</taxon>
        <taxon>Bacillaceae</taxon>
    </lineage>
</organism>
<dbReference type="Pfam" id="PF00512">
    <property type="entry name" value="HisKA"/>
    <property type="match status" value="1"/>
</dbReference>
<evidence type="ECO:0000256" key="8">
    <source>
        <dbReference type="ARBA" id="ARBA00023012"/>
    </source>
</evidence>
<dbReference type="InterPro" id="IPR036890">
    <property type="entry name" value="HATPase_C_sf"/>
</dbReference>
<dbReference type="PANTHER" id="PTHR43711:SF1">
    <property type="entry name" value="HISTIDINE KINASE 1"/>
    <property type="match status" value="1"/>
</dbReference>
<evidence type="ECO:0000256" key="7">
    <source>
        <dbReference type="ARBA" id="ARBA00022840"/>
    </source>
</evidence>
<name>A0A9Q4B1T0_SALAG</name>
<comment type="catalytic activity">
    <reaction evidence="1">
        <text>ATP + protein L-histidine = ADP + protein N-phospho-L-histidine.</text>
        <dbReference type="EC" id="2.7.13.3"/>
    </reaction>
</comment>
<gene>
    <name evidence="10" type="ORF">HXA33_09340</name>
</gene>
<comment type="caution">
    <text evidence="10">The sequence shown here is derived from an EMBL/GenBank/DDBJ whole genome shotgun (WGS) entry which is preliminary data.</text>
</comment>